<sequence length="467" mass="49130">MGSGATLDHAQAGHALGAELQQVRWRQFLCGDNRAGRHVELPRFSQQCPQYPLAQVTQIVGALGQQRTAQLLQYPTLRVYGLAPGVGRGAALVDAHMSGIQQGRIFQQRQMGAENRFFVAAAPGPGVVQGPVDITADVGQGTAQLLPLIFDVVAARILGQLNAIQPNQRSRHKAGGGAYAVQHAVFGRTSMGFECRRCGVGFFGQCSGQGRQQRLQCCFGIVASATDLHFCLLGDGKAHHPHQAVAGGRLAAEVQLRATVENLGGLAHQRRGACVQAAAVGDADLAEDLDADVRMFVGRNACSHGDDMQQRLADFHAPEGDGARLEVLAIGDDQQADQALAVSCHFVHVITQQWLAVADPGAFLDQHGKTVATQLDGVQPQVQQQFGAVVGPQGHGVAGTGDMDHFAVAGRVEGVVQRIDGDPVAHGTAGEHGVRDIGEGEHRAAERGAEGQLFIIVGHGALSSGCH</sequence>
<evidence type="ECO:0000313" key="1">
    <source>
        <dbReference type="EMBL" id="KPW96987.1"/>
    </source>
</evidence>
<name>A0A0P9SER8_PSESX</name>
<dbReference type="EMBL" id="LJQD01000194">
    <property type="protein sequence ID" value="KPW96987.1"/>
    <property type="molecule type" value="Genomic_DNA"/>
</dbReference>
<accession>A0A0P9SER8</accession>
<protein>
    <submittedName>
        <fullName evidence="1">Uncharacterized protein</fullName>
    </submittedName>
</protein>
<reference evidence="1 2" key="1">
    <citation type="submission" date="2015-09" db="EMBL/GenBank/DDBJ databases">
        <title>Genome announcement of multiple Pseudomonas syringae strains.</title>
        <authorList>
            <person name="Thakur S."/>
            <person name="Wang P.W."/>
            <person name="Gong Y."/>
            <person name="Weir B.S."/>
            <person name="Guttman D.S."/>
        </authorList>
    </citation>
    <scope>NUCLEOTIDE SEQUENCE [LARGE SCALE GENOMIC DNA]</scope>
    <source>
        <strain evidence="1 2">ICMP9419</strain>
    </source>
</reference>
<organism evidence="1 2">
    <name type="scientific">Pseudomonas syringae pv. castaneae</name>
    <dbReference type="NCBI Taxonomy" id="264450"/>
    <lineage>
        <taxon>Bacteria</taxon>
        <taxon>Pseudomonadati</taxon>
        <taxon>Pseudomonadota</taxon>
        <taxon>Gammaproteobacteria</taxon>
        <taxon>Pseudomonadales</taxon>
        <taxon>Pseudomonadaceae</taxon>
        <taxon>Pseudomonas</taxon>
        <taxon>Pseudomonas syringae</taxon>
    </lineage>
</organism>
<evidence type="ECO:0000313" key="2">
    <source>
        <dbReference type="Proteomes" id="UP000050381"/>
    </source>
</evidence>
<proteinExistence type="predicted"/>
<dbReference type="AlphaFoldDB" id="A0A0P9SER8"/>
<dbReference type="Proteomes" id="UP000050381">
    <property type="component" value="Unassembled WGS sequence"/>
</dbReference>
<gene>
    <name evidence="1" type="ORF">ALO79_200158</name>
</gene>
<comment type="caution">
    <text evidence="1">The sequence shown here is derived from an EMBL/GenBank/DDBJ whole genome shotgun (WGS) entry which is preliminary data.</text>
</comment>